<sequence>MPRSNHPNMRAHTVNTRPPPRRNRTQRAWNNSTRQELEEKSILERDLRIGQRLGQIDAHHEPGVWQDINDKQPHHANFEPPIGSYINHDWEQDLGDLPSAAHASYHRAR</sequence>
<protein>
    <submittedName>
        <fullName evidence="2">Uncharacterized protein</fullName>
    </submittedName>
</protein>
<keyword evidence="3" id="KW-1185">Reference proteome</keyword>
<feature type="region of interest" description="Disordered" evidence="1">
    <location>
        <begin position="58"/>
        <end position="92"/>
    </location>
</feature>
<organism evidence="2 3">
    <name type="scientific">Puccinia triticina</name>
    <dbReference type="NCBI Taxonomy" id="208348"/>
    <lineage>
        <taxon>Eukaryota</taxon>
        <taxon>Fungi</taxon>
        <taxon>Dikarya</taxon>
        <taxon>Basidiomycota</taxon>
        <taxon>Pucciniomycotina</taxon>
        <taxon>Pucciniomycetes</taxon>
        <taxon>Pucciniales</taxon>
        <taxon>Pucciniaceae</taxon>
        <taxon>Puccinia</taxon>
    </lineage>
</organism>
<feature type="region of interest" description="Disordered" evidence="1">
    <location>
        <begin position="1"/>
        <end position="37"/>
    </location>
</feature>
<dbReference type="RefSeq" id="XP_053017611.1">
    <property type="nucleotide sequence ID" value="XM_053166383.1"/>
</dbReference>
<evidence type="ECO:0000313" key="2">
    <source>
        <dbReference type="EMBL" id="WAQ82056.1"/>
    </source>
</evidence>
<feature type="compositionally biased region" description="Basic and acidic residues" evidence="1">
    <location>
        <begin position="58"/>
        <end position="77"/>
    </location>
</feature>
<dbReference type="Proteomes" id="UP001164743">
    <property type="component" value="Chromosome 2A"/>
</dbReference>
<gene>
    <name evidence="2" type="ORF">PtA15_2A369</name>
</gene>
<reference evidence="2" key="1">
    <citation type="submission" date="2022-10" db="EMBL/GenBank/DDBJ databases">
        <title>Puccinia triticina Genome sequencing and assembly.</title>
        <authorList>
            <person name="Li C."/>
        </authorList>
    </citation>
    <scope>NUCLEOTIDE SEQUENCE</scope>
    <source>
        <strain evidence="2">Pt15</strain>
    </source>
</reference>
<proteinExistence type="predicted"/>
<dbReference type="GeneID" id="77807278"/>
<dbReference type="EMBL" id="CP110422">
    <property type="protein sequence ID" value="WAQ82056.1"/>
    <property type="molecule type" value="Genomic_DNA"/>
</dbReference>
<accession>A0ABY7CA74</accession>
<evidence type="ECO:0000256" key="1">
    <source>
        <dbReference type="SAM" id="MobiDB-lite"/>
    </source>
</evidence>
<name>A0ABY7CA74_9BASI</name>
<evidence type="ECO:0000313" key="3">
    <source>
        <dbReference type="Proteomes" id="UP001164743"/>
    </source>
</evidence>